<proteinExistence type="predicted"/>
<reference evidence="2" key="1">
    <citation type="submission" date="2020-05" db="EMBL/GenBank/DDBJ databases">
        <authorList>
            <person name="Chiriac C."/>
            <person name="Salcher M."/>
            <person name="Ghai R."/>
            <person name="Kavagutti S V."/>
        </authorList>
    </citation>
    <scope>NUCLEOTIDE SEQUENCE</scope>
</reference>
<keyword evidence="1" id="KW-0472">Membrane</keyword>
<name>A0A6J6E5N9_9ZZZZ</name>
<evidence type="ECO:0000313" key="2">
    <source>
        <dbReference type="EMBL" id="CAB4571880.1"/>
    </source>
</evidence>
<evidence type="ECO:0000256" key="1">
    <source>
        <dbReference type="SAM" id="Phobius"/>
    </source>
</evidence>
<accession>A0A6J6E5N9</accession>
<dbReference type="AlphaFoldDB" id="A0A6J6E5N9"/>
<feature type="transmembrane region" description="Helical" evidence="1">
    <location>
        <begin position="21"/>
        <end position="41"/>
    </location>
</feature>
<keyword evidence="1" id="KW-1133">Transmembrane helix</keyword>
<sequence length="148" mass="15330">MAVNEPTASTDGRWDRSAIRAGGMVALVFAVPFSVAARLIAGDETPEGGKATLVVLLSLCAAIGFLLGAGVAAWHQRRGTPLSHGIVTAAVSYIVPQAVLIVIKIARGGEVRWTGVIFNLTIMITMGVLGGLLGSSMRKHGARPSGQR</sequence>
<feature type="transmembrane region" description="Helical" evidence="1">
    <location>
        <begin position="53"/>
        <end position="74"/>
    </location>
</feature>
<feature type="transmembrane region" description="Helical" evidence="1">
    <location>
        <begin position="112"/>
        <end position="133"/>
    </location>
</feature>
<gene>
    <name evidence="2" type="ORF">UFOPK1722_00439</name>
</gene>
<dbReference type="EMBL" id="CAEZTS010000025">
    <property type="protein sequence ID" value="CAB4571880.1"/>
    <property type="molecule type" value="Genomic_DNA"/>
</dbReference>
<keyword evidence="1" id="KW-0812">Transmembrane</keyword>
<organism evidence="2">
    <name type="scientific">freshwater metagenome</name>
    <dbReference type="NCBI Taxonomy" id="449393"/>
    <lineage>
        <taxon>unclassified sequences</taxon>
        <taxon>metagenomes</taxon>
        <taxon>ecological metagenomes</taxon>
    </lineage>
</organism>
<protein>
    <submittedName>
        <fullName evidence="2">Unannotated protein</fullName>
    </submittedName>
</protein>
<feature type="transmembrane region" description="Helical" evidence="1">
    <location>
        <begin position="86"/>
        <end position="106"/>
    </location>
</feature>